<dbReference type="GO" id="GO:0016853">
    <property type="term" value="F:isomerase activity"/>
    <property type="evidence" value="ECO:0007669"/>
    <property type="project" value="UniProtKB-KW"/>
</dbReference>
<reference evidence="6" key="1">
    <citation type="submission" date="2017-04" db="EMBL/GenBank/DDBJ databases">
        <authorList>
            <person name="Varghese N."/>
            <person name="Submissions S."/>
        </authorList>
    </citation>
    <scope>NUCLEOTIDE SEQUENCE [LARGE SCALE GENOMIC DNA]</scope>
    <source>
        <strain evidence="6">DSM 12126</strain>
    </source>
</reference>
<evidence type="ECO:0000313" key="6">
    <source>
        <dbReference type="Proteomes" id="UP000192756"/>
    </source>
</evidence>
<dbReference type="SUPFAM" id="SSF52833">
    <property type="entry name" value="Thioredoxin-like"/>
    <property type="match status" value="1"/>
</dbReference>
<dbReference type="InterPro" id="IPR017937">
    <property type="entry name" value="Thioredoxin_CS"/>
</dbReference>
<dbReference type="PROSITE" id="PS51352">
    <property type="entry name" value="THIOREDOXIN_2"/>
    <property type="match status" value="1"/>
</dbReference>
<dbReference type="InterPro" id="IPR013740">
    <property type="entry name" value="Redoxin"/>
</dbReference>
<keyword evidence="3" id="KW-0676">Redox-active center</keyword>
<dbReference type="GO" id="GO:0016491">
    <property type="term" value="F:oxidoreductase activity"/>
    <property type="evidence" value="ECO:0007669"/>
    <property type="project" value="InterPro"/>
</dbReference>
<dbReference type="OrthoDB" id="9815205at2"/>
<dbReference type="EMBL" id="FWXT01000001">
    <property type="protein sequence ID" value="SMC70027.1"/>
    <property type="molecule type" value="Genomic_DNA"/>
</dbReference>
<dbReference type="PANTHER" id="PTHR42852:SF13">
    <property type="entry name" value="PROTEIN DIPZ"/>
    <property type="match status" value="1"/>
</dbReference>
<comment type="subcellular location">
    <subcellularLocation>
        <location evidence="1">Cell envelope</location>
    </subcellularLocation>
</comment>
<evidence type="ECO:0000256" key="3">
    <source>
        <dbReference type="ARBA" id="ARBA00023284"/>
    </source>
</evidence>
<dbReference type="STRING" id="151894.SAMN04488524_2184"/>
<dbReference type="PANTHER" id="PTHR42852">
    <property type="entry name" value="THIOL:DISULFIDE INTERCHANGE PROTEIN DSBE"/>
    <property type="match status" value="1"/>
</dbReference>
<dbReference type="InterPro" id="IPR050553">
    <property type="entry name" value="Thioredoxin_ResA/DsbE_sf"/>
</dbReference>
<dbReference type="PROSITE" id="PS00194">
    <property type="entry name" value="THIOREDOXIN_1"/>
    <property type="match status" value="1"/>
</dbReference>
<dbReference type="Proteomes" id="UP000192756">
    <property type="component" value="Unassembled WGS sequence"/>
</dbReference>
<name>A0A1W2BAL1_9SPHI</name>
<dbReference type="RefSeq" id="WP_084238338.1">
    <property type="nucleotide sequence ID" value="NZ_FWXT01000001.1"/>
</dbReference>
<dbReference type="GO" id="GO:0030313">
    <property type="term" value="C:cell envelope"/>
    <property type="evidence" value="ECO:0007669"/>
    <property type="project" value="UniProtKB-SubCell"/>
</dbReference>
<dbReference type="InterPro" id="IPR036249">
    <property type="entry name" value="Thioredoxin-like_sf"/>
</dbReference>
<dbReference type="AlphaFoldDB" id="A0A1W2BAL1"/>
<dbReference type="InterPro" id="IPR013766">
    <property type="entry name" value="Thioredoxin_domain"/>
</dbReference>
<dbReference type="Gene3D" id="3.40.30.10">
    <property type="entry name" value="Glutaredoxin"/>
    <property type="match status" value="1"/>
</dbReference>
<dbReference type="Pfam" id="PF08534">
    <property type="entry name" value="Redoxin"/>
    <property type="match status" value="1"/>
</dbReference>
<accession>A0A1W2BAL1</accession>
<gene>
    <name evidence="5" type="ORF">SAMN04488524_2184</name>
</gene>
<dbReference type="CDD" id="cd02966">
    <property type="entry name" value="TlpA_like_family"/>
    <property type="match status" value="1"/>
</dbReference>
<evidence type="ECO:0000313" key="5">
    <source>
        <dbReference type="EMBL" id="SMC70027.1"/>
    </source>
</evidence>
<protein>
    <submittedName>
        <fullName evidence="5">Thiol-disulfide isomerase or thioredoxin</fullName>
    </submittedName>
</protein>
<keyword evidence="5" id="KW-0413">Isomerase</keyword>
<keyword evidence="6" id="KW-1185">Reference proteome</keyword>
<proteinExistence type="predicted"/>
<organism evidence="5 6">
    <name type="scientific">Pedobacter africanus</name>
    <dbReference type="NCBI Taxonomy" id="151894"/>
    <lineage>
        <taxon>Bacteria</taxon>
        <taxon>Pseudomonadati</taxon>
        <taxon>Bacteroidota</taxon>
        <taxon>Sphingobacteriia</taxon>
        <taxon>Sphingobacteriales</taxon>
        <taxon>Sphingobacteriaceae</taxon>
        <taxon>Pedobacter</taxon>
    </lineage>
</organism>
<evidence type="ECO:0000256" key="2">
    <source>
        <dbReference type="ARBA" id="ARBA00022748"/>
    </source>
</evidence>
<keyword evidence="2" id="KW-0201">Cytochrome c-type biogenesis</keyword>
<feature type="domain" description="Thioredoxin" evidence="4">
    <location>
        <begin position="51"/>
        <end position="196"/>
    </location>
</feature>
<dbReference type="GO" id="GO:0017004">
    <property type="term" value="P:cytochrome complex assembly"/>
    <property type="evidence" value="ECO:0007669"/>
    <property type="project" value="UniProtKB-KW"/>
</dbReference>
<sequence>MKKILNKKNIINAVFIAFFLVLIFVPAAKALMIRGLMEIGLFSADVKESSLKPAEALSPADLSGIRFKDASGRELDLGSLKGKVIFLNFWATWCPPCLAEMPSVNKLYNQFVDDRDVVFILVDADSDFKKAQQYMDRKGYKLPVYNVASNIPEVIFKGSLPSTVVFDKKGRLAYNEAGAANYGSEKFIDFIKKLKASNI</sequence>
<evidence type="ECO:0000259" key="4">
    <source>
        <dbReference type="PROSITE" id="PS51352"/>
    </source>
</evidence>
<evidence type="ECO:0000256" key="1">
    <source>
        <dbReference type="ARBA" id="ARBA00004196"/>
    </source>
</evidence>